<dbReference type="InterPro" id="IPR000850">
    <property type="entry name" value="Adenylat/UMP-CMP_kin"/>
</dbReference>
<dbReference type="InterPro" id="IPR027417">
    <property type="entry name" value="P-loop_NTPase"/>
</dbReference>
<evidence type="ECO:0000256" key="4">
    <source>
        <dbReference type="RuleBase" id="RU003330"/>
    </source>
</evidence>
<dbReference type="Pfam" id="PF00406">
    <property type="entry name" value="ADK"/>
    <property type="match status" value="1"/>
</dbReference>
<keyword evidence="2" id="KW-0547">Nucleotide-binding</keyword>
<protein>
    <submittedName>
        <fullName evidence="5">UMP-CMP kinase-like</fullName>
    </submittedName>
</protein>
<keyword evidence="1 4" id="KW-0808">Transferase</keyword>
<accession>A0A6S7IFL0</accession>
<dbReference type="Proteomes" id="UP001152795">
    <property type="component" value="Unassembled WGS sequence"/>
</dbReference>
<dbReference type="PRINTS" id="PR00094">
    <property type="entry name" value="ADENYLTKNASE"/>
</dbReference>
<evidence type="ECO:0000313" key="6">
    <source>
        <dbReference type="Proteomes" id="UP001152795"/>
    </source>
</evidence>
<dbReference type="GO" id="GO:0005524">
    <property type="term" value="F:ATP binding"/>
    <property type="evidence" value="ECO:0007669"/>
    <property type="project" value="InterPro"/>
</dbReference>
<dbReference type="OrthoDB" id="442176at2759"/>
<comment type="similarity">
    <text evidence="4">Belongs to the adenylate kinase family.</text>
</comment>
<organism evidence="5 6">
    <name type="scientific">Paramuricea clavata</name>
    <name type="common">Red gorgonian</name>
    <name type="synonym">Violescent sea-whip</name>
    <dbReference type="NCBI Taxonomy" id="317549"/>
    <lineage>
        <taxon>Eukaryota</taxon>
        <taxon>Metazoa</taxon>
        <taxon>Cnidaria</taxon>
        <taxon>Anthozoa</taxon>
        <taxon>Octocorallia</taxon>
        <taxon>Malacalcyonacea</taxon>
        <taxon>Plexauridae</taxon>
        <taxon>Paramuricea</taxon>
    </lineage>
</organism>
<dbReference type="InterPro" id="IPR033690">
    <property type="entry name" value="Adenylat_kinase_CS"/>
</dbReference>
<dbReference type="Gene3D" id="3.40.50.300">
    <property type="entry name" value="P-loop containing nucleotide triphosphate hydrolases"/>
    <property type="match status" value="1"/>
</dbReference>
<evidence type="ECO:0000256" key="1">
    <source>
        <dbReference type="ARBA" id="ARBA00022679"/>
    </source>
</evidence>
<keyword evidence="3 4" id="KW-0418">Kinase</keyword>
<reference evidence="5" key="1">
    <citation type="submission" date="2020-04" db="EMBL/GenBank/DDBJ databases">
        <authorList>
            <person name="Alioto T."/>
            <person name="Alioto T."/>
            <person name="Gomez Garrido J."/>
        </authorList>
    </citation>
    <scope>NUCLEOTIDE SEQUENCE</scope>
    <source>
        <strain evidence="5">A484AB</strain>
    </source>
</reference>
<dbReference type="GO" id="GO:0006139">
    <property type="term" value="P:nucleobase-containing compound metabolic process"/>
    <property type="evidence" value="ECO:0007669"/>
    <property type="project" value="InterPro"/>
</dbReference>
<gene>
    <name evidence="5" type="ORF">PACLA_8A076874</name>
</gene>
<dbReference type="SUPFAM" id="SSF52540">
    <property type="entry name" value="P-loop containing nucleoside triphosphate hydrolases"/>
    <property type="match status" value="1"/>
</dbReference>
<evidence type="ECO:0000256" key="3">
    <source>
        <dbReference type="ARBA" id="ARBA00022777"/>
    </source>
</evidence>
<dbReference type="AlphaFoldDB" id="A0A6S7IFL0"/>
<keyword evidence="6" id="KW-1185">Reference proteome</keyword>
<proteinExistence type="inferred from homology"/>
<dbReference type="PANTHER" id="PTHR23359">
    <property type="entry name" value="NUCLEOTIDE KINASE"/>
    <property type="match status" value="1"/>
</dbReference>
<comment type="caution">
    <text evidence="5">The sequence shown here is derived from an EMBL/GenBank/DDBJ whole genome shotgun (WGS) entry which is preliminary data.</text>
</comment>
<dbReference type="EMBL" id="CACRXK020008545">
    <property type="protein sequence ID" value="CAB4015030.1"/>
    <property type="molecule type" value="Genomic_DNA"/>
</dbReference>
<sequence>MRKCDQIIVCSHEGSRNPEAMERSPVKKFLVDGFPRNEDNLQGWSEKMDGIVDVKCVLFFDCPEEECIRRIVERGKTSGRTDDNIESLRKRFNTYKESTMPIIKHYEKLNLVKTIPATGKPEEVFEDVEKAINAILE</sequence>
<dbReference type="GO" id="GO:0019205">
    <property type="term" value="F:nucleobase-containing compound kinase activity"/>
    <property type="evidence" value="ECO:0007669"/>
    <property type="project" value="InterPro"/>
</dbReference>
<dbReference type="HAMAP" id="MF_00235">
    <property type="entry name" value="Adenylate_kinase_Adk"/>
    <property type="match status" value="1"/>
</dbReference>
<dbReference type="CDD" id="cd01428">
    <property type="entry name" value="ADK"/>
    <property type="match status" value="1"/>
</dbReference>
<evidence type="ECO:0000313" key="5">
    <source>
        <dbReference type="EMBL" id="CAB4015030.1"/>
    </source>
</evidence>
<dbReference type="PROSITE" id="PS00113">
    <property type="entry name" value="ADENYLATE_KINASE"/>
    <property type="match status" value="1"/>
</dbReference>
<name>A0A6S7IFL0_PARCT</name>
<evidence type="ECO:0000256" key="2">
    <source>
        <dbReference type="ARBA" id="ARBA00022741"/>
    </source>
</evidence>